<dbReference type="InterPro" id="IPR036390">
    <property type="entry name" value="WH_DNA-bd_sf"/>
</dbReference>
<dbReference type="EMBL" id="JAFMPY010000004">
    <property type="protein sequence ID" value="MBO0903054.1"/>
    <property type="molecule type" value="Genomic_DNA"/>
</dbReference>
<organism evidence="3 4">
    <name type="scientific">Jiella sonneratiae</name>
    <dbReference type="NCBI Taxonomy" id="2816856"/>
    <lineage>
        <taxon>Bacteria</taxon>
        <taxon>Pseudomonadati</taxon>
        <taxon>Pseudomonadota</taxon>
        <taxon>Alphaproteobacteria</taxon>
        <taxon>Hyphomicrobiales</taxon>
        <taxon>Aurantimonadaceae</taxon>
        <taxon>Jiella</taxon>
    </lineage>
</organism>
<dbReference type="Gene3D" id="1.10.10.10">
    <property type="entry name" value="Winged helix-like DNA-binding domain superfamily/Winged helix DNA-binding domain"/>
    <property type="match status" value="1"/>
</dbReference>
<dbReference type="SUPFAM" id="SSF46785">
    <property type="entry name" value="Winged helix' DNA-binding domain"/>
    <property type="match status" value="1"/>
</dbReference>
<comment type="caution">
    <text evidence="3">The sequence shown here is derived from an EMBL/GenBank/DDBJ whole genome shotgun (WGS) entry which is preliminary data.</text>
</comment>
<evidence type="ECO:0000313" key="3">
    <source>
        <dbReference type="EMBL" id="MBO0903054.1"/>
    </source>
</evidence>
<dbReference type="Proteomes" id="UP000664288">
    <property type="component" value="Unassembled WGS sequence"/>
</dbReference>
<evidence type="ECO:0000259" key="2">
    <source>
        <dbReference type="Pfam" id="PF00126"/>
    </source>
</evidence>
<dbReference type="InterPro" id="IPR051815">
    <property type="entry name" value="Molybdate_resp_trans_reg"/>
</dbReference>
<reference evidence="3 4" key="1">
    <citation type="submission" date="2021-03" db="EMBL/GenBank/DDBJ databases">
        <title>Whole genome sequence of Jiella sp. MQZ13P-4.</title>
        <authorList>
            <person name="Tuo L."/>
        </authorList>
    </citation>
    <scope>NUCLEOTIDE SEQUENCE [LARGE SCALE GENOMIC DNA]</scope>
    <source>
        <strain evidence="3 4">MQZ13P-4</strain>
    </source>
</reference>
<dbReference type="InterPro" id="IPR000847">
    <property type="entry name" value="LysR_HTH_N"/>
</dbReference>
<protein>
    <submittedName>
        <fullName evidence="3">LysR family transcriptional regulator</fullName>
    </submittedName>
</protein>
<gene>
    <name evidence="3" type="ORF">J1C47_05330</name>
</gene>
<dbReference type="InterPro" id="IPR036388">
    <property type="entry name" value="WH-like_DNA-bd_sf"/>
</dbReference>
<name>A0ABS3J065_9HYPH</name>
<sequence>MAHLRLALSPDWSIGPGKARLLEAIEATGSIAAAGRRLKMSYKRAWNLVEELNAGFREPLVTSTRGGSTGGGAGLTPAGRSVLDGYRRIEAQAEAAVAAEVAALRALLAPKNGGPAGQSVADEGESDGEGRGSDEV</sequence>
<proteinExistence type="predicted"/>
<dbReference type="Pfam" id="PF00126">
    <property type="entry name" value="HTH_1"/>
    <property type="match status" value="1"/>
</dbReference>
<accession>A0ABS3J065</accession>
<keyword evidence="4" id="KW-1185">Reference proteome</keyword>
<feature type="domain" description="HTH lysR-type" evidence="2">
    <location>
        <begin position="20"/>
        <end position="80"/>
    </location>
</feature>
<dbReference type="PANTHER" id="PTHR30432">
    <property type="entry name" value="TRANSCRIPTIONAL REGULATOR MODE"/>
    <property type="match status" value="1"/>
</dbReference>
<evidence type="ECO:0000313" key="4">
    <source>
        <dbReference type="Proteomes" id="UP000664288"/>
    </source>
</evidence>
<evidence type="ECO:0000256" key="1">
    <source>
        <dbReference type="SAM" id="MobiDB-lite"/>
    </source>
</evidence>
<feature type="region of interest" description="Disordered" evidence="1">
    <location>
        <begin position="110"/>
        <end position="136"/>
    </location>
</feature>
<dbReference type="PANTHER" id="PTHR30432:SF1">
    <property type="entry name" value="DNA-BINDING TRANSCRIPTIONAL DUAL REGULATOR MODE"/>
    <property type="match status" value="1"/>
</dbReference>